<organism evidence="2 3">
    <name type="scientific">Candidatus Falkowbacteria bacterium HGW-Falkowbacteria-1</name>
    <dbReference type="NCBI Taxonomy" id="2013768"/>
    <lineage>
        <taxon>Bacteria</taxon>
        <taxon>Candidatus Falkowiibacteriota</taxon>
    </lineage>
</organism>
<evidence type="ECO:0000313" key="2">
    <source>
        <dbReference type="EMBL" id="PKM91490.1"/>
    </source>
</evidence>
<dbReference type="InterPro" id="IPR014710">
    <property type="entry name" value="RmlC-like_jellyroll"/>
</dbReference>
<accession>A0A2N2E9T2</accession>
<comment type="caution">
    <text evidence="2">The sequence shown here is derived from an EMBL/GenBank/DDBJ whole genome shotgun (WGS) entry which is preliminary data.</text>
</comment>
<evidence type="ECO:0000259" key="1">
    <source>
        <dbReference type="Pfam" id="PF07883"/>
    </source>
</evidence>
<dbReference type="InterPro" id="IPR013096">
    <property type="entry name" value="Cupin_2"/>
</dbReference>
<dbReference type="Proteomes" id="UP000233517">
    <property type="component" value="Unassembled WGS sequence"/>
</dbReference>
<name>A0A2N2E9T2_9BACT</name>
<proteinExistence type="predicted"/>
<dbReference type="InterPro" id="IPR011051">
    <property type="entry name" value="RmlC_Cupin_sf"/>
</dbReference>
<dbReference type="SUPFAM" id="SSF51182">
    <property type="entry name" value="RmlC-like cupins"/>
    <property type="match status" value="1"/>
</dbReference>
<dbReference type="Gene3D" id="2.60.120.10">
    <property type="entry name" value="Jelly Rolls"/>
    <property type="match status" value="1"/>
</dbReference>
<dbReference type="EMBL" id="PHAI01000002">
    <property type="protein sequence ID" value="PKM91490.1"/>
    <property type="molecule type" value="Genomic_DNA"/>
</dbReference>
<dbReference type="Pfam" id="PF07883">
    <property type="entry name" value="Cupin_2"/>
    <property type="match status" value="1"/>
</dbReference>
<dbReference type="AlphaFoldDB" id="A0A2N2E9T2"/>
<evidence type="ECO:0000313" key="3">
    <source>
        <dbReference type="Proteomes" id="UP000233517"/>
    </source>
</evidence>
<gene>
    <name evidence="2" type="ORF">CVU82_02745</name>
</gene>
<sequence length="113" mass="12838">MLIKKSQAIKKQIAKEGFVYEYKDYNKSLGVAVSELNGRIPDNGLMKNNVCHEVYYVLSGSAKVYVDDKSCIINEGDVLHINIGQEYYIEADNLKLVISTSPAFYPEQWENII</sequence>
<feature type="domain" description="Cupin type-2" evidence="1">
    <location>
        <begin position="53"/>
        <end position="91"/>
    </location>
</feature>
<protein>
    <recommendedName>
        <fullName evidence="1">Cupin type-2 domain-containing protein</fullName>
    </recommendedName>
</protein>
<reference evidence="2 3" key="1">
    <citation type="journal article" date="2017" name="ISME J.">
        <title>Potential for microbial H2 and metal transformations associated with novel bacteria and archaea in deep terrestrial subsurface sediments.</title>
        <authorList>
            <person name="Hernsdorf A.W."/>
            <person name="Amano Y."/>
            <person name="Miyakawa K."/>
            <person name="Ise K."/>
            <person name="Suzuki Y."/>
            <person name="Anantharaman K."/>
            <person name="Probst A."/>
            <person name="Burstein D."/>
            <person name="Thomas B.C."/>
            <person name="Banfield J.F."/>
        </authorList>
    </citation>
    <scope>NUCLEOTIDE SEQUENCE [LARGE SCALE GENOMIC DNA]</scope>
    <source>
        <strain evidence="2">HGW-Falkowbacteria-1</strain>
    </source>
</reference>